<dbReference type="Pfam" id="PF03567">
    <property type="entry name" value="Sulfotransfer_2"/>
    <property type="match status" value="1"/>
</dbReference>
<dbReference type="AlphaFoldDB" id="A0A3P8WME0"/>
<evidence type="ECO:0000313" key="13">
    <source>
        <dbReference type="Proteomes" id="UP000265120"/>
    </source>
</evidence>
<keyword evidence="5 11" id="KW-0735">Signal-anchor</keyword>
<dbReference type="GO" id="GO:0000139">
    <property type="term" value="C:Golgi membrane"/>
    <property type="evidence" value="ECO:0007669"/>
    <property type="project" value="UniProtKB-SubCell"/>
</dbReference>
<comment type="subcellular location">
    <subcellularLocation>
        <location evidence="1 11">Golgi apparatus membrane</location>
        <topology evidence="1 11">Single-pass type II membrane protein</topology>
    </subcellularLocation>
</comment>
<comment type="similarity">
    <text evidence="2 11">Belongs to the sulfotransferase 2 family.</text>
</comment>
<protein>
    <recommendedName>
        <fullName evidence="11">Carbohydrate sulfotransferase</fullName>
        <ecNumber evidence="11">2.8.2.-</ecNumber>
    </recommendedName>
</protein>
<dbReference type="OMA" id="TTHGWDF"/>
<keyword evidence="9 11" id="KW-0325">Glycoprotein</keyword>
<keyword evidence="10 11" id="KW-0119">Carbohydrate metabolism</keyword>
<evidence type="ECO:0000256" key="1">
    <source>
        <dbReference type="ARBA" id="ARBA00004323"/>
    </source>
</evidence>
<dbReference type="EC" id="2.8.2.-" evidence="11"/>
<dbReference type="PANTHER" id="PTHR12137">
    <property type="entry name" value="CARBOHYDRATE SULFOTRANSFERASE"/>
    <property type="match status" value="1"/>
</dbReference>
<dbReference type="Proteomes" id="UP000265120">
    <property type="component" value="Chromosome 1"/>
</dbReference>
<reference evidence="12" key="2">
    <citation type="submission" date="2025-08" db="UniProtKB">
        <authorList>
            <consortium name="Ensembl"/>
        </authorList>
    </citation>
    <scope>IDENTIFICATION</scope>
</reference>
<evidence type="ECO:0000256" key="5">
    <source>
        <dbReference type="ARBA" id="ARBA00022968"/>
    </source>
</evidence>
<dbReference type="GO" id="GO:0008146">
    <property type="term" value="F:sulfotransferase activity"/>
    <property type="evidence" value="ECO:0007669"/>
    <property type="project" value="InterPro"/>
</dbReference>
<evidence type="ECO:0000313" key="12">
    <source>
        <dbReference type="Ensembl" id="ENSCSEP00000025830.1"/>
    </source>
</evidence>
<dbReference type="GO" id="GO:0030166">
    <property type="term" value="P:proteoglycan biosynthetic process"/>
    <property type="evidence" value="ECO:0007669"/>
    <property type="project" value="TreeGrafter"/>
</dbReference>
<evidence type="ECO:0000256" key="11">
    <source>
        <dbReference type="RuleBase" id="RU364020"/>
    </source>
</evidence>
<reference evidence="12" key="3">
    <citation type="submission" date="2025-09" db="UniProtKB">
        <authorList>
            <consortium name="Ensembl"/>
        </authorList>
    </citation>
    <scope>IDENTIFICATION</scope>
</reference>
<organism evidence="12 13">
    <name type="scientific">Cynoglossus semilaevis</name>
    <name type="common">Tongue sole</name>
    <dbReference type="NCBI Taxonomy" id="244447"/>
    <lineage>
        <taxon>Eukaryota</taxon>
        <taxon>Metazoa</taxon>
        <taxon>Chordata</taxon>
        <taxon>Craniata</taxon>
        <taxon>Vertebrata</taxon>
        <taxon>Euteleostomi</taxon>
        <taxon>Actinopterygii</taxon>
        <taxon>Neopterygii</taxon>
        <taxon>Teleostei</taxon>
        <taxon>Neoteleostei</taxon>
        <taxon>Acanthomorphata</taxon>
        <taxon>Carangaria</taxon>
        <taxon>Pleuronectiformes</taxon>
        <taxon>Pleuronectoidei</taxon>
        <taxon>Cynoglossidae</taxon>
        <taxon>Cynoglossinae</taxon>
        <taxon>Cynoglossus</taxon>
    </lineage>
</organism>
<keyword evidence="6 11" id="KW-1133">Transmembrane helix</keyword>
<evidence type="ECO:0000256" key="9">
    <source>
        <dbReference type="ARBA" id="ARBA00023180"/>
    </source>
</evidence>
<gene>
    <name evidence="12" type="primary">CHST12</name>
</gene>
<keyword evidence="8 11" id="KW-0472">Membrane</keyword>
<evidence type="ECO:0000256" key="3">
    <source>
        <dbReference type="ARBA" id="ARBA00022679"/>
    </source>
</evidence>
<evidence type="ECO:0000256" key="6">
    <source>
        <dbReference type="ARBA" id="ARBA00022989"/>
    </source>
</evidence>
<evidence type="ECO:0000256" key="7">
    <source>
        <dbReference type="ARBA" id="ARBA00023034"/>
    </source>
</evidence>
<evidence type="ECO:0000256" key="10">
    <source>
        <dbReference type="ARBA" id="ARBA00023277"/>
    </source>
</evidence>
<dbReference type="InterPro" id="IPR005331">
    <property type="entry name" value="Sulfotransferase"/>
</dbReference>
<reference evidence="12 13" key="1">
    <citation type="journal article" date="2014" name="Nat. Genet.">
        <title>Whole-genome sequence of a flatfish provides insights into ZW sex chromosome evolution and adaptation to a benthic lifestyle.</title>
        <authorList>
            <person name="Chen S."/>
            <person name="Zhang G."/>
            <person name="Shao C."/>
            <person name="Huang Q."/>
            <person name="Liu G."/>
            <person name="Zhang P."/>
            <person name="Song W."/>
            <person name="An N."/>
            <person name="Chalopin D."/>
            <person name="Volff J.N."/>
            <person name="Hong Y."/>
            <person name="Li Q."/>
            <person name="Sha Z."/>
            <person name="Zhou H."/>
            <person name="Xie M."/>
            <person name="Yu Q."/>
            <person name="Liu Y."/>
            <person name="Xiang H."/>
            <person name="Wang N."/>
            <person name="Wu K."/>
            <person name="Yang C."/>
            <person name="Zhou Q."/>
            <person name="Liao X."/>
            <person name="Yang L."/>
            <person name="Hu Q."/>
            <person name="Zhang J."/>
            <person name="Meng L."/>
            <person name="Jin L."/>
            <person name="Tian Y."/>
            <person name="Lian J."/>
            <person name="Yang J."/>
            <person name="Miao G."/>
            <person name="Liu S."/>
            <person name="Liang Z."/>
            <person name="Yan F."/>
            <person name="Li Y."/>
            <person name="Sun B."/>
            <person name="Zhang H."/>
            <person name="Zhang J."/>
            <person name="Zhu Y."/>
            <person name="Du M."/>
            <person name="Zhao Y."/>
            <person name="Schartl M."/>
            <person name="Tang Q."/>
            <person name="Wang J."/>
        </authorList>
    </citation>
    <scope>NUCLEOTIDE SEQUENCE</scope>
</reference>
<accession>A0A3P8WME0</accession>
<proteinExistence type="inferred from homology"/>
<feature type="transmembrane region" description="Helical" evidence="11">
    <location>
        <begin position="6"/>
        <end position="27"/>
    </location>
</feature>
<dbReference type="PANTHER" id="PTHR12137:SF4">
    <property type="entry name" value="CARBOHYDRATE SULFOTRANSFERASE 12"/>
    <property type="match status" value="1"/>
</dbReference>
<keyword evidence="4 11" id="KW-0812">Transmembrane</keyword>
<dbReference type="GO" id="GO:0016051">
    <property type="term" value="P:carbohydrate biosynthetic process"/>
    <property type="evidence" value="ECO:0007669"/>
    <property type="project" value="InterPro"/>
</dbReference>
<dbReference type="GeneTree" id="ENSGT00940000156614"/>
<dbReference type="Ensembl" id="ENSCSET00000026168.1">
    <property type="protein sequence ID" value="ENSCSEP00000025830.1"/>
    <property type="gene ID" value="ENSCSEG00000016503.1"/>
</dbReference>
<dbReference type="InterPro" id="IPR018011">
    <property type="entry name" value="Carb_sulfotrans_8-10"/>
</dbReference>
<keyword evidence="3 11" id="KW-0808">Transferase</keyword>
<keyword evidence="13" id="KW-1185">Reference proteome</keyword>
<keyword evidence="7 11" id="KW-0333">Golgi apparatus</keyword>
<evidence type="ECO:0000256" key="2">
    <source>
        <dbReference type="ARBA" id="ARBA00006339"/>
    </source>
</evidence>
<name>A0A3P8WME0_CYNSE</name>
<evidence type="ECO:0000256" key="8">
    <source>
        <dbReference type="ARBA" id="ARBA00023136"/>
    </source>
</evidence>
<evidence type="ECO:0000256" key="4">
    <source>
        <dbReference type="ARBA" id="ARBA00022692"/>
    </source>
</evidence>
<sequence length="329" mass="39590">MAQQVTLFIFCHFVLSYFYQFLCTIGLKRGKHLSKTLLLHFALFFYTEKRIFQVQEERKQRIKEVCDGDKINFYKQYIMDDKPYHHLLVDDMHGLIYCYVPKVACTNLKRIMLVLKNGEPYEDPANISINVHNKLPRLTTFSKNEIQAKLKHYTKFLFVRDPFVRLISAYRDKFERLDEHFYTLYGRIILHLFGNSPFPPKHLNDAIRLGLNISFHNFIKYLLDSRTEKKQPFEPHWRQMYRLCHPCQIEYDFIGHQETLQEDVQCLLQVLKLQDDLKVPPSYDNVTSLDSVQSWFRTVPLKDRRKLYKLYEKDFMLFGYRKPDELSTD</sequence>